<dbReference type="AlphaFoldDB" id="A0A1F6UZS7"/>
<dbReference type="Proteomes" id="UP000177602">
    <property type="component" value="Unassembled WGS sequence"/>
</dbReference>
<organism evidence="1 2">
    <name type="scientific">Candidatus Nomurabacteria bacterium RIFCSPHIGHO2_01_FULL_40_12</name>
    <dbReference type="NCBI Taxonomy" id="1801737"/>
    <lineage>
        <taxon>Bacteria</taxon>
        <taxon>Candidatus Nomuraibacteriota</taxon>
    </lineage>
</organism>
<gene>
    <name evidence="1" type="ORF">A2818_02055</name>
</gene>
<reference evidence="1 2" key="1">
    <citation type="journal article" date="2016" name="Nat. Commun.">
        <title>Thousands of microbial genomes shed light on interconnected biogeochemical processes in an aquifer system.</title>
        <authorList>
            <person name="Anantharaman K."/>
            <person name="Brown C.T."/>
            <person name="Hug L.A."/>
            <person name="Sharon I."/>
            <person name="Castelle C.J."/>
            <person name="Probst A.J."/>
            <person name="Thomas B.C."/>
            <person name="Singh A."/>
            <person name="Wilkins M.J."/>
            <person name="Karaoz U."/>
            <person name="Brodie E.L."/>
            <person name="Williams K.H."/>
            <person name="Hubbard S.S."/>
            <person name="Banfield J.F."/>
        </authorList>
    </citation>
    <scope>NUCLEOTIDE SEQUENCE [LARGE SCALE GENOMIC DNA]</scope>
</reference>
<sequence length="73" mass="8539">MNFSLVRIFLSLKNPEVFTPSRSKPREKLCFREFFLKNCLDKNLKRRGFPVLLSPRAKAPEFFGRGSFCKLSP</sequence>
<evidence type="ECO:0000313" key="1">
    <source>
        <dbReference type="EMBL" id="OGI62878.1"/>
    </source>
</evidence>
<dbReference type="EMBL" id="MFTN01000018">
    <property type="protein sequence ID" value="OGI62878.1"/>
    <property type="molecule type" value="Genomic_DNA"/>
</dbReference>
<accession>A0A1F6UZS7</accession>
<name>A0A1F6UZS7_9BACT</name>
<protein>
    <submittedName>
        <fullName evidence="1">Uncharacterized protein</fullName>
    </submittedName>
</protein>
<dbReference type="STRING" id="1801737.A2818_02055"/>
<comment type="caution">
    <text evidence="1">The sequence shown here is derived from an EMBL/GenBank/DDBJ whole genome shotgun (WGS) entry which is preliminary data.</text>
</comment>
<proteinExistence type="predicted"/>
<evidence type="ECO:0000313" key="2">
    <source>
        <dbReference type="Proteomes" id="UP000177602"/>
    </source>
</evidence>